<sequence length="172" mass="17368">MRALIVTAVVLAWTVAVTLCTAPSARAGDIETSCAGTSTVTYTPGLTATARPTTIVTDATLSCTSSDASITGGTTHAGGRAEIGCGPAAGVGTSRIEWNNGRHSTFRFRTVFADRPAGQTVIVVSGTVVDGEFLGDQVDGAGVYLTPDLAGCATATGVTSTTGPLVRTFRKP</sequence>
<reference evidence="2 3" key="1">
    <citation type="submission" date="2017-07" db="EMBL/GenBank/DDBJ databases">
        <title>First draft Genome Sequence of Nocardia cerradoensis isolated from human infection.</title>
        <authorList>
            <person name="Carrasco G."/>
        </authorList>
    </citation>
    <scope>NUCLEOTIDE SEQUENCE [LARGE SCALE GENOMIC DNA]</scope>
    <source>
        <strain evidence="2 3">CNM20130759</strain>
    </source>
</reference>
<dbReference type="AlphaFoldDB" id="A0A231HFG6"/>
<feature type="chain" id="PRO_5011267698" description="Ig-like domain-containing protein" evidence="1">
    <location>
        <begin position="28"/>
        <end position="172"/>
    </location>
</feature>
<evidence type="ECO:0008006" key="4">
    <source>
        <dbReference type="Google" id="ProtNLM"/>
    </source>
</evidence>
<dbReference type="EMBL" id="NGAF01000001">
    <property type="protein sequence ID" value="OXR47558.1"/>
    <property type="molecule type" value="Genomic_DNA"/>
</dbReference>
<evidence type="ECO:0000256" key="1">
    <source>
        <dbReference type="SAM" id="SignalP"/>
    </source>
</evidence>
<evidence type="ECO:0000313" key="2">
    <source>
        <dbReference type="EMBL" id="OXR47558.1"/>
    </source>
</evidence>
<gene>
    <name evidence="2" type="ORF">B7C42_00683</name>
</gene>
<comment type="caution">
    <text evidence="2">The sequence shown here is derived from an EMBL/GenBank/DDBJ whole genome shotgun (WGS) entry which is preliminary data.</text>
</comment>
<dbReference type="RefSeq" id="WP_039779772.1">
    <property type="nucleotide sequence ID" value="NZ_JAAXOR010000003.1"/>
</dbReference>
<dbReference type="Proteomes" id="UP000215506">
    <property type="component" value="Unassembled WGS sequence"/>
</dbReference>
<feature type="signal peptide" evidence="1">
    <location>
        <begin position="1"/>
        <end position="27"/>
    </location>
</feature>
<protein>
    <recommendedName>
        <fullName evidence="4">Ig-like domain-containing protein</fullName>
    </recommendedName>
</protein>
<evidence type="ECO:0000313" key="3">
    <source>
        <dbReference type="Proteomes" id="UP000215506"/>
    </source>
</evidence>
<keyword evidence="1" id="KW-0732">Signal</keyword>
<keyword evidence="3" id="KW-1185">Reference proteome</keyword>
<organism evidence="2 3">
    <name type="scientific">Nocardia cerradoensis</name>
    <dbReference type="NCBI Taxonomy" id="85688"/>
    <lineage>
        <taxon>Bacteria</taxon>
        <taxon>Bacillati</taxon>
        <taxon>Actinomycetota</taxon>
        <taxon>Actinomycetes</taxon>
        <taxon>Mycobacteriales</taxon>
        <taxon>Nocardiaceae</taxon>
        <taxon>Nocardia</taxon>
    </lineage>
</organism>
<name>A0A231HFG6_9NOCA</name>
<accession>A0A231HFG6</accession>
<proteinExistence type="predicted"/>